<evidence type="ECO:0000256" key="1">
    <source>
        <dbReference type="SAM" id="MobiDB-lite"/>
    </source>
</evidence>
<keyword evidence="3" id="KW-1185">Reference proteome</keyword>
<reference evidence="2 3" key="1">
    <citation type="submission" date="2021-03" db="EMBL/GenBank/DDBJ databases">
        <title>novel species isolated from a fishpond in China.</title>
        <authorList>
            <person name="Lu H."/>
            <person name="Cai Z."/>
        </authorList>
    </citation>
    <scope>NUCLEOTIDE SEQUENCE [LARGE SCALE GENOMIC DNA]</scope>
    <source>
        <strain evidence="2 3">Y57</strain>
    </source>
</reference>
<dbReference type="Proteomes" id="UP000663992">
    <property type="component" value="Unassembled WGS sequence"/>
</dbReference>
<accession>A0ABS3D188</accession>
<comment type="caution">
    <text evidence="2">The sequence shown here is derived from an EMBL/GenBank/DDBJ whole genome shotgun (WGS) entry which is preliminary data.</text>
</comment>
<proteinExistence type="predicted"/>
<dbReference type="RefSeq" id="WP_206596930.1">
    <property type="nucleotide sequence ID" value="NZ_JAFKCS010000436.1"/>
</dbReference>
<dbReference type="SUPFAM" id="SSF48452">
    <property type="entry name" value="TPR-like"/>
    <property type="match status" value="1"/>
</dbReference>
<name>A0ABS3D188_9ALTE</name>
<feature type="non-terminal residue" evidence="2">
    <location>
        <position position="1"/>
    </location>
</feature>
<dbReference type="EMBL" id="JAFKCS010000436">
    <property type="protein sequence ID" value="MBN7823147.1"/>
    <property type="molecule type" value="Genomic_DNA"/>
</dbReference>
<organism evidence="2 3">
    <name type="scientific">Bowmanella yangjiangensis</name>
    <dbReference type="NCBI Taxonomy" id="2811230"/>
    <lineage>
        <taxon>Bacteria</taxon>
        <taxon>Pseudomonadati</taxon>
        <taxon>Pseudomonadota</taxon>
        <taxon>Gammaproteobacteria</taxon>
        <taxon>Alteromonadales</taxon>
        <taxon>Alteromonadaceae</taxon>
        <taxon>Bowmanella</taxon>
    </lineage>
</organism>
<evidence type="ECO:0000313" key="3">
    <source>
        <dbReference type="Proteomes" id="UP000663992"/>
    </source>
</evidence>
<feature type="region of interest" description="Disordered" evidence="1">
    <location>
        <begin position="73"/>
        <end position="107"/>
    </location>
</feature>
<feature type="non-terminal residue" evidence="2">
    <location>
        <position position="107"/>
    </location>
</feature>
<protein>
    <submittedName>
        <fullName evidence="2">Uncharacterized protein</fullName>
    </submittedName>
</protein>
<gene>
    <name evidence="2" type="ORF">J0A65_25005</name>
</gene>
<dbReference type="InterPro" id="IPR011990">
    <property type="entry name" value="TPR-like_helical_dom_sf"/>
</dbReference>
<evidence type="ECO:0000313" key="2">
    <source>
        <dbReference type="EMBL" id="MBN7823147.1"/>
    </source>
</evidence>
<sequence>LEAANVYIAYGRLSEARGELNKALLQEPQRSDLRFRLLEVLAQQGDGQAFAREEAVLRAEGFDEARLDALQARHPNLRTAQPEPSEPVVQAAAPAPDEPVTEPDFQL</sequence>